<dbReference type="AlphaFoldDB" id="A0A7Z0GJY4"/>
<evidence type="ECO:0000256" key="1">
    <source>
        <dbReference type="ARBA" id="ARBA00023015"/>
    </source>
</evidence>
<dbReference type="RefSeq" id="WP_179540822.1">
    <property type="nucleotide sequence ID" value="NZ_BAAALL010000004.1"/>
</dbReference>
<dbReference type="Pfam" id="PF00392">
    <property type="entry name" value="GntR"/>
    <property type="match status" value="1"/>
</dbReference>
<proteinExistence type="predicted"/>
<reference evidence="5 6" key="1">
    <citation type="submission" date="2020-07" db="EMBL/GenBank/DDBJ databases">
        <title>Sequencing the genomes of 1000 actinobacteria strains.</title>
        <authorList>
            <person name="Klenk H.-P."/>
        </authorList>
    </citation>
    <scope>NUCLEOTIDE SEQUENCE [LARGE SCALE GENOMIC DNA]</scope>
    <source>
        <strain evidence="5 6">DSM 15475</strain>
    </source>
</reference>
<accession>A0A7Z0GJY4</accession>
<dbReference type="InterPro" id="IPR000524">
    <property type="entry name" value="Tscrpt_reg_HTH_GntR"/>
</dbReference>
<dbReference type="EMBL" id="JACCFY010000001">
    <property type="protein sequence ID" value="NYJ77322.1"/>
    <property type="molecule type" value="Genomic_DNA"/>
</dbReference>
<dbReference type="SUPFAM" id="SSF48008">
    <property type="entry name" value="GntR ligand-binding domain-like"/>
    <property type="match status" value="1"/>
</dbReference>
<dbReference type="InterPro" id="IPR036388">
    <property type="entry name" value="WH-like_DNA-bd_sf"/>
</dbReference>
<dbReference type="PANTHER" id="PTHR43537">
    <property type="entry name" value="TRANSCRIPTIONAL REGULATOR, GNTR FAMILY"/>
    <property type="match status" value="1"/>
</dbReference>
<dbReference type="InterPro" id="IPR011711">
    <property type="entry name" value="GntR_C"/>
</dbReference>
<evidence type="ECO:0000256" key="3">
    <source>
        <dbReference type="ARBA" id="ARBA00023163"/>
    </source>
</evidence>
<dbReference type="GO" id="GO:0003700">
    <property type="term" value="F:DNA-binding transcription factor activity"/>
    <property type="evidence" value="ECO:0007669"/>
    <property type="project" value="InterPro"/>
</dbReference>
<dbReference type="InterPro" id="IPR036390">
    <property type="entry name" value="WH_DNA-bd_sf"/>
</dbReference>
<dbReference type="Pfam" id="PF07729">
    <property type="entry name" value="FCD"/>
    <property type="match status" value="1"/>
</dbReference>
<dbReference type="Gene3D" id="1.10.10.10">
    <property type="entry name" value="Winged helix-like DNA-binding domain superfamily/Winged helix DNA-binding domain"/>
    <property type="match status" value="1"/>
</dbReference>
<keyword evidence="3" id="KW-0804">Transcription</keyword>
<dbReference type="Gene3D" id="1.20.120.530">
    <property type="entry name" value="GntR ligand-binding domain-like"/>
    <property type="match status" value="1"/>
</dbReference>
<dbReference type="Proteomes" id="UP000535437">
    <property type="component" value="Unassembled WGS sequence"/>
</dbReference>
<evidence type="ECO:0000259" key="4">
    <source>
        <dbReference type="PROSITE" id="PS50949"/>
    </source>
</evidence>
<dbReference type="SMART" id="SM00895">
    <property type="entry name" value="FCD"/>
    <property type="match status" value="1"/>
</dbReference>
<dbReference type="InterPro" id="IPR008920">
    <property type="entry name" value="TF_FadR/GntR_C"/>
</dbReference>
<dbReference type="GO" id="GO:0003677">
    <property type="term" value="F:DNA binding"/>
    <property type="evidence" value="ECO:0007669"/>
    <property type="project" value="UniProtKB-KW"/>
</dbReference>
<dbReference type="PRINTS" id="PR00035">
    <property type="entry name" value="HTHGNTR"/>
</dbReference>
<organism evidence="5 6">
    <name type="scientific">Nesterenkonia xinjiangensis</name>
    <dbReference type="NCBI Taxonomy" id="225327"/>
    <lineage>
        <taxon>Bacteria</taxon>
        <taxon>Bacillati</taxon>
        <taxon>Actinomycetota</taxon>
        <taxon>Actinomycetes</taxon>
        <taxon>Micrococcales</taxon>
        <taxon>Micrococcaceae</taxon>
        <taxon>Nesterenkonia</taxon>
    </lineage>
</organism>
<sequence length="241" mass="27093">MVKQGMSRSERHHVYDQIRGRIIDLELLPGAAISENELSRALGVSRTPIREALLLLTKESLVEVFPKVGTFVSRVDPRRVAEAQFLREAVELASLRTLVEPFDDGVLERLRQNLADQSDVGGDVRRFFVLDEEFHRGLMALAGHEGSWSTVASAKGHLDRARMLGIQEMPRVDSFVEEHRSIFDAVVAGRFEEAGRRLAAHLRVVFDDIEAIRAKSPELFIGDSTARPVRRPAYVWESPQG</sequence>
<comment type="caution">
    <text evidence="5">The sequence shown here is derived from an EMBL/GenBank/DDBJ whole genome shotgun (WGS) entry which is preliminary data.</text>
</comment>
<dbReference type="PANTHER" id="PTHR43537:SF45">
    <property type="entry name" value="GNTR FAMILY REGULATORY PROTEIN"/>
    <property type="match status" value="1"/>
</dbReference>
<keyword evidence="1" id="KW-0805">Transcription regulation</keyword>
<name>A0A7Z0GJY4_9MICC</name>
<dbReference type="CDD" id="cd07377">
    <property type="entry name" value="WHTH_GntR"/>
    <property type="match status" value="1"/>
</dbReference>
<feature type="domain" description="HTH gntR-type" evidence="4">
    <location>
        <begin position="8"/>
        <end position="75"/>
    </location>
</feature>
<keyword evidence="6" id="KW-1185">Reference proteome</keyword>
<gene>
    <name evidence="5" type="ORF">HNR09_000733</name>
</gene>
<dbReference type="SMART" id="SM00345">
    <property type="entry name" value="HTH_GNTR"/>
    <property type="match status" value="1"/>
</dbReference>
<evidence type="ECO:0000313" key="5">
    <source>
        <dbReference type="EMBL" id="NYJ77322.1"/>
    </source>
</evidence>
<keyword evidence="2 5" id="KW-0238">DNA-binding</keyword>
<dbReference type="SUPFAM" id="SSF46785">
    <property type="entry name" value="Winged helix' DNA-binding domain"/>
    <property type="match status" value="1"/>
</dbReference>
<dbReference type="PROSITE" id="PS50949">
    <property type="entry name" value="HTH_GNTR"/>
    <property type="match status" value="1"/>
</dbReference>
<protein>
    <submittedName>
        <fullName evidence="5">DNA-binding GntR family transcriptional regulator</fullName>
    </submittedName>
</protein>
<evidence type="ECO:0000313" key="6">
    <source>
        <dbReference type="Proteomes" id="UP000535437"/>
    </source>
</evidence>
<evidence type="ECO:0000256" key="2">
    <source>
        <dbReference type="ARBA" id="ARBA00023125"/>
    </source>
</evidence>